<keyword evidence="1" id="KW-0645">Protease</keyword>
<name>A0A379IQU2_ECTME</name>
<dbReference type="GO" id="GO:0004252">
    <property type="term" value="F:serine-type endopeptidase activity"/>
    <property type="evidence" value="ECO:0007669"/>
    <property type="project" value="InterPro"/>
</dbReference>
<dbReference type="Pfam" id="PF00082">
    <property type="entry name" value="Peptidase_S8"/>
    <property type="match status" value="1"/>
</dbReference>
<proteinExistence type="predicted"/>
<evidence type="ECO:0000256" key="1">
    <source>
        <dbReference type="ARBA" id="ARBA00022670"/>
    </source>
</evidence>
<dbReference type="Proteomes" id="UP000254260">
    <property type="component" value="Unassembled WGS sequence"/>
</dbReference>
<keyword evidence="3" id="KW-0720">Serine protease</keyword>
<feature type="domain" description="Peptidase S8/S53" evidence="4">
    <location>
        <begin position="273"/>
        <end position="617"/>
    </location>
</feature>
<sequence length="839" mass="93071">MASPYELPHFRVEQFKVGRPYQRRDLDLSNAASTREEGHGSRLREKLSLALSASATRNGQNGYFSSNISEAPQALYLEVELAADASVPDLNWKTQNIRLSALRVLEDGSTLGALYVPHDAMDFLELKLLEYAEERTDKGKPKNEAKFAPVENFFVGDVETLWTDSRPFPRGMSSTLWWECWCVSSKADQVQRVADRLKLRVSENSLVFPDTEVLLIYANTLEISILVANADGVEELRKATDSPYFFTRLTPREKVEWTTDLASRLIPPRPESPAVCVLDHGVNHSHPLLQPALAAEDCQAVRVEWGVFDHHGHGTNMAGTALYGDLTYALADNSVVDLHSRLESIKFLPPAGWNRNEPSSYGFITQAAVSLAETKEPLRNRVFCMAVSNKDVSGERPTTWSSAIDQICSGSMTGDFDEDGEYGPRRLFIVSAGNIPDSTNPEDVADLYDFPIEDPAQSWNALAVGGFTDKVDLVDQPGYEDWSVVAEAGGHSPYSRASIDWEHSRTPIKPEIVFEAGNKAISPDGTQIISGIPALSILTTGKDVTQRPIEEFWATSSATAQAAGMAAAIMARYPQMWPETVRALIIHSAQWTPVMREKFKGKNKAQCVALARHFGYGVPQLSRALASAQNDLALIAESHIQPFTRALNAQGREAGSPHFNEVHYYNLPWPRAELERLENRKVQLKITLSYFIEPSPGEMAQVIAARYQSFGLRFDLKKKSETEAAFRHRVNKLDSLATKPPQTEADNRWIFGPKSVSAGSVHSDVWIGPAIDLAARDKIAISPVSGWWRYRLHLGKCNTQTRYSLVVSISSEEEDVNLYTEISNIIASTVDTGISIETS</sequence>
<organism evidence="5 6">
    <name type="scientific">Ectopseudomonas mendocina</name>
    <name type="common">Pseudomonas mendocina</name>
    <dbReference type="NCBI Taxonomy" id="300"/>
    <lineage>
        <taxon>Bacteria</taxon>
        <taxon>Pseudomonadati</taxon>
        <taxon>Pseudomonadota</taxon>
        <taxon>Gammaproteobacteria</taxon>
        <taxon>Pseudomonadales</taxon>
        <taxon>Pseudomonadaceae</taxon>
        <taxon>Ectopseudomonas</taxon>
    </lineage>
</organism>
<dbReference type="EMBL" id="UGUU01000001">
    <property type="protein sequence ID" value="SUD38610.1"/>
    <property type="molecule type" value="Genomic_DNA"/>
</dbReference>
<dbReference type="PRINTS" id="PR00723">
    <property type="entry name" value="SUBTILISIN"/>
</dbReference>
<evidence type="ECO:0000256" key="2">
    <source>
        <dbReference type="ARBA" id="ARBA00022801"/>
    </source>
</evidence>
<dbReference type="InterPro" id="IPR015500">
    <property type="entry name" value="Peptidase_S8_subtilisin-rel"/>
</dbReference>
<gene>
    <name evidence="5" type="ORF">NCTC10899_01399</name>
</gene>
<dbReference type="AlphaFoldDB" id="A0A379IQU2"/>
<dbReference type="OrthoDB" id="9768989at2"/>
<evidence type="ECO:0000256" key="3">
    <source>
        <dbReference type="ARBA" id="ARBA00022825"/>
    </source>
</evidence>
<dbReference type="SUPFAM" id="SSF52743">
    <property type="entry name" value="Subtilisin-like"/>
    <property type="match status" value="1"/>
</dbReference>
<accession>A0A379IQU2</accession>
<dbReference type="Gene3D" id="3.40.50.200">
    <property type="entry name" value="Peptidase S8/S53 domain"/>
    <property type="match status" value="1"/>
</dbReference>
<evidence type="ECO:0000313" key="5">
    <source>
        <dbReference type="EMBL" id="SUD38610.1"/>
    </source>
</evidence>
<protein>
    <submittedName>
        <fullName evidence="5">Peptidase S8 and S53 subtilisin kexin sedolisin</fullName>
    </submittedName>
</protein>
<keyword evidence="2" id="KW-0378">Hydrolase</keyword>
<reference evidence="5 6" key="1">
    <citation type="submission" date="2018-06" db="EMBL/GenBank/DDBJ databases">
        <authorList>
            <consortium name="Pathogen Informatics"/>
            <person name="Doyle S."/>
        </authorList>
    </citation>
    <scope>NUCLEOTIDE SEQUENCE [LARGE SCALE GENOMIC DNA]</scope>
    <source>
        <strain evidence="5 6">NCTC10899</strain>
    </source>
</reference>
<evidence type="ECO:0000259" key="4">
    <source>
        <dbReference type="Pfam" id="PF00082"/>
    </source>
</evidence>
<dbReference type="CDD" id="cd04847">
    <property type="entry name" value="Peptidases_S8_Subtilisin_like_2"/>
    <property type="match status" value="1"/>
</dbReference>
<dbReference type="InterPro" id="IPR000209">
    <property type="entry name" value="Peptidase_S8/S53_dom"/>
</dbReference>
<dbReference type="InterPro" id="IPR036852">
    <property type="entry name" value="Peptidase_S8/S53_dom_sf"/>
</dbReference>
<dbReference type="GO" id="GO:0006508">
    <property type="term" value="P:proteolysis"/>
    <property type="evidence" value="ECO:0007669"/>
    <property type="project" value="UniProtKB-KW"/>
</dbReference>
<dbReference type="InterPro" id="IPR034074">
    <property type="entry name" value="Y4bN_pept_dom"/>
</dbReference>
<evidence type="ECO:0000313" key="6">
    <source>
        <dbReference type="Proteomes" id="UP000254260"/>
    </source>
</evidence>
<dbReference type="RefSeq" id="WP_115290745.1">
    <property type="nucleotide sequence ID" value="NZ_UGUU01000001.1"/>
</dbReference>